<keyword evidence="8" id="KW-1185">Reference proteome</keyword>
<dbReference type="PANTHER" id="PTHR31263:SF0">
    <property type="entry name" value="CELLULASE FAMILY PROTEIN (AFU_ORTHOLOGUE AFUA_5G14560)"/>
    <property type="match status" value="1"/>
</dbReference>
<dbReference type="EMBL" id="JBBJBU010000014">
    <property type="protein sequence ID" value="KAK7203043.1"/>
    <property type="molecule type" value="Genomic_DNA"/>
</dbReference>
<dbReference type="PANTHER" id="PTHR31263">
    <property type="entry name" value="CELLULASE FAMILY PROTEIN (AFU_ORTHOLOGUE AFUA_5G14560)"/>
    <property type="match status" value="1"/>
</dbReference>
<dbReference type="RefSeq" id="XP_064766076.1">
    <property type="nucleotide sequence ID" value="XM_064914741.1"/>
</dbReference>
<evidence type="ECO:0000256" key="3">
    <source>
        <dbReference type="ARBA" id="ARBA00023295"/>
    </source>
</evidence>
<gene>
    <name evidence="7" type="ORF">BZA70DRAFT_302646</name>
</gene>
<evidence type="ECO:0000259" key="6">
    <source>
        <dbReference type="Pfam" id="PF00150"/>
    </source>
</evidence>
<evidence type="ECO:0000256" key="4">
    <source>
        <dbReference type="RuleBase" id="RU361153"/>
    </source>
</evidence>
<feature type="chain" id="PRO_5045790605" evidence="5">
    <location>
        <begin position="18"/>
        <end position="446"/>
    </location>
</feature>
<dbReference type="InterPro" id="IPR017853">
    <property type="entry name" value="GH"/>
</dbReference>
<dbReference type="Proteomes" id="UP001498771">
    <property type="component" value="Unassembled WGS sequence"/>
</dbReference>
<proteinExistence type="inferred from homology"/>
<comment type="similarity">
    <text evidence="1 4">Belongs to the glycosyl hydrolase 5 (cellulase A) family.</text>
</comment>
<evidence type="ECO:0000256" key="5">
    <source>
        <dbReference type="SAM" id="SignalP"/>
    </source>
</evidence>
<keyword evidence="2 4" id="KW-0378">Hydrolase</keyword>
<protein>
    <submittedName>
        <fullName evidence="7">Glycoside hydrolase superfamily</fullName>
    </submittedName>
</protein>
<keyword evidence="5" id="KW-0732">Signal</keyword>
<feature type="domain" description="Glycoside hydrolase family 5" evidence="6">
    <location>
        <begin position="132"/>
        <end position="379"/>
    </location>
</feature>
<evidence type="ECO:0000256" key="2">
    <source>
        <dbReference type="ARBA" id="ARBA00022801"/>
    </source>
</evidence>
<keyword evidence="3 4" id="KW-0326">Glycosidase</keyword>
<comment type="caution">
    <text evidence="7">The sequence shown here is derived from an EMBL/GenBank/DDBJ whole genome shotgun (WGS) entry which is preliminary data.</text>
</comment>
<dbReference type="GeneID" id="90040253"/>
<dbReference type="Gene3D" id="3.20.20.80">
    <property type="entry name" value="Glycosidases"/>
    <property type="match status" value="1"/>
</dbReference>
<evidence type="ECO:0000256" key="1">
    <source>
        <dbReference type="ARBA" id="ARBA00005641"/>
    </source>
</evidence>
<organism evidence="7 8">
    <name type="scientific">Myxozyma melibiosi</name>
    <dbReference type="NCBI Taxonomy" id="54550"/>
    <lineage>
        <taxon>Eukaryota</taxon>
        <taxon>Fungi</taxon>
        <taxon>Dikarya</taxon>
        <taxon>Ascomycota</taxon>
        <taxon>Saccharomycotina</taxon>
        <taxon>Lipomycetes</taxon>
        <taxon>Lipomycetales</taxon>
        <taxon>Lipomycetaceae</taxon>
        <taxon>Myxozyma</taxon>
    </lineage>
</organism>
<dbReference type="GO" id="GO:0016787">
    <property type="term" value="F:hydrolase activity"/>
    <property type="evidence" value="ECO:0007669"/>
    <property type="project" value="UniProtKB-KW"/>
</dbReference>
<accession>A0ABR1F1T4</accession>
<name>A0ABR1F1T4_9ASCO</name>
<reference evidence="7 8" key="1">
    <citation type="submission" date="2024-03" db="EMBL/GenBank/DDBJ databases">
        <title>Genome-scale model development and genomic sequencing of the oleaginous clade Lipomyces.</title>
        <authorList>
            <consortium name="Lawrence Berkeley National Laboratory"/>
            <person name="Czajka J.J."/>
            <person name="Han Y."/>
            <person name="Kim J."/>
            <person name="Mondo S.J."/>
            <person name="Hofstad B.A."/>
            <person name="Robles A."/>
            <person name="Haridas S."/>
            <person name="Riley R."/>
            <person name="LaButti K."/>
            <person name="Pangilinan J."/>
            <person name="Andreopoulos W."/>
            <person name="Lipzen A."/>
            <person name="Yan J."/>
            <person name="Wang M."/>
            <person name="Ng V."/>
            <person name="Grigoriev I.V."/>
            <person name="Spatafora J.W."/>
            <person name="Magnuson J.K."/>
            <person name="Baker S.E."/>
            <person name="Pomraning K.R."/>
        </authorList>
    </citation>
    <scope>NUCLEOTIDE SEQUENCE [LARGE SCALE GENOMIC DNA]</scope>
    <source>
        <strain evidence="7 8">Phaff 52-87</strain>
    </source>
</reference>
<dbReference type="SUPFAM" id="SSF51445">
    <property type="entry name" value="(Trans)glycosidases"/>
    <property type="match status" value="1"/>
</dbReference>
<dbReference type="Pfam" id="PF00150">
    <property type="entry name" value="Cellulase"/>
    <property type="match status" value="1"/>
</dbReference>
<dbReference type="InterPro" id="IPR001547">
    <property type="entry name" value="Glyco_hydro_5"/>
</dbReference>
<sequence>MHFGNFLSLFIVNVVLSGTLVASASLDRRGYNPDLALPLYSSGRWVFNSKGETVTYVGANWPGAADVMIPEGLQYQSVSHIAGMFAEAGLNSVRLTYAIELVDQIYENHGKDVSIKTALVEALGSENGTQVYHEILKHNPSFHKDITRLEVYDAIAEELYGRGIYLHLDNHISKGMWCCSTDGNGWFNDTYFDIDNWLRGWKYMASHGKKWKALASVGLRNELRAAVSEYALPINFEVWTEYMTKAAEVVHHANSDVLIFFSGLNYDTNLHDIVYGNALSDSTNATFDIREYDFYHKAVFELHTYSSPTDCESYWSGLYNAGFASLNESDTDVANRLPVVLSEWGHSEEDSSLAYESVYSTCLHEKAVEYKFGWMLWSMIGGYYVRSGSQDNEDLWGLLAKNETVFRGVESADAIITMAKDTLASDVDEGVSASRKHIKSWDNYKA</sequence>
<feature type="signal peptide" evidence="5">
    <location>
        <begin position="1"/>
        <end position="17"/>
    </location>
</feature>
<evidence type="ECO:0000313" key="8">
    <source>
        <dbReference type="Proteomes" id="UP001498771"/>
    </source>
</evidence>
<evidence type="ECO:0000313" key="7">
    <source>
        <dbReference type="EMBL" id="KAK7203043.1"/>
    </source>
</evidence>